<evidence type="ECO:0000256" key="1">
    <source>
        <dbReference type="SAM" id="Phobius"/>
    </source>
</evidence>
<evidence type="ECO:0000313" key="3">
    <source>
        <dbReference type="Proteomes" id="UP000536685"/>
    </source>
</evidence>
<keyword evidence="1" id="KW-0812">Transmembrane</keyword>
<keyword evidence="1" id="KW-0472">Membrane</keyword>
<reference evidence="2 3" key="1">
    <citation type="submission" date="2020-08" db="EMBL/GenBank/DDBJ databases">
        <title>Sequencing the genomes of 1000 actinobacteria strains.</title>
        <authorList>
            <person name="Klenk H.-P."/>
        </authorList>
    </citation>
    <scope>NUCLEOTIDE SEQUENCE [LARGE SCALE GENOMIC DNA]</scope>
    <source>
        <strain evidence="2 3">DSM 105784</strain>
    </source>
</reference>
<protein>
    <recommendedName>
        <fullName evidence="4">Polysaccharide chain length determinant N-terminal domain-containing protein</fullName>
    </recommendedName>
</protein>
<keyword evidence="3" id="KW-1185">Reference proteome</keyword>
<evidence type="ECO:0000313" key="2">
    <source>
        <dbReference type="EMBL" id="MBB5845136.1"/>
    </source>
</evidence>
<organism evidence="2 3">
    <name type="scientific">Conyzicola lurida</name>
    <dbReference type="NCBI Taxonomy" id="1172621"/>
    <lineage>
        <taxon>Bacteria</taxon>
        <taxon>Bacillati</taxon>
        <taxon>Actinomycetota</taxon>
        <taxon>Actinomycetes</taxon>
        <taxon>Micrococcales</taxon>
        <taxon>Microbacteriaceae</taxon>
        <taxon>Conyzicola</taxon>
    </lineage>
</organism>
<comment type="caution">
    <text evidence="2">The sequence shown here is derived from an EMBL/GenBank/DDBJ whole genome shotgun (WGS) entry which is preliminary data.</text>
</comment>
<gene>
    <name evidence="2" type="ORF">HD599_003459</name>
</gene>
<dbReference type="RefSeq" id="WP_184239974.1">
    <property type="nucleotide sequence ID" value="NZ_JACHMJ010000001.1"/>
</dbReference>
<dbReference type="Proteomes" id="UP000536685">
    <property type="component" value="Unassembled WGS sequence"/>
</dbReference>
<sequence>MVFDLLLACLRRWYIVVLGLACIAGVAYTLDRTPGVYFAQVDVLFLADESQAGANPLQNQEDSVIHFASVVQQSVSDGAVQTRLSSPSATLQGSGIREGYVARLSDAGGQWESSFNRAVIEIEVVDSSLAEVRRVVDEVVGRITAETARIQEEAGVDPATWVTADVETEEVSIGYMGSTRGSRLRGLAAVALVGGAATVLTAVLVDRWRSRRVVVRSRAAAEPAAV</sequence>
<keyword evidence="1" id="KW-1133">Transmembrane helix</keyword>
<name>A0A841ATY6_9MICO</name>
<proteinExistence type="predicted"/>
<dbReference type="AlphaFoldDB" id="A0A841ATY6"/>
<feature type="transmembrane region" description="Helical" evidence="1">
    <location>
        <begin position="12"/>
        <end position="30"/>
    </location>
</feature>
<feature type="transmembrane region" description="Helical" evidence="1">
    <location>
        <begin position="186"/>
        <end position="205"/>
    </location>
</feature>
<accession>A0A841ATY6</accession>
<dbReference type="EMBL" id="JACHMJ010000001">
    <property type="protein sequence ID" value="MBB5845136.1"/>
    <property type="molecule type" value="Genomic_DNA"/>
</dbReference>
<evidence type="ECO:0008006" key="4">
    <source>
        <dbReference type="Google" id="ProtNLM"/>
    </source>
</evidence>